<evidence type="ECO:0000313" key="6">
    <source>
        <dbReference type="Proteomes" id="UP000645555"/>
    </source>
</evidence>
<dbReference type="PANTHER" id="PTHR43736:SF1">
    <property type="entry name" value="DIHYDRONEOPTERIN TRIPHOSPHATE DIPHOSPHATASE"/>
    <property type="match status" value="1"/>
</dbReference>
<dbReference type="GO" id="GO:0016787">
    <property type="term" value="F:hydrolase activity"/>
    <property type="evidence" value="ECO:0007669"/>
    <property type="project" value="UniProtKB-KW"/>
</dbReference>
<organism evidence="5 6">
    <name type="scientific">Streptomyces fructofermentans</name>
    <dbReference type="NCBI Taxonomy" id="152141"/>
    <lineage>
        <taxon>Bacteria</taxon>
        <taxon>Bacillati</taxon>
        <taxon>Actinomycetota</taxon>
        <taxon>Actinomycetes</taxon>
        <taxon>Kitasatosporales</taxon>
        <taxon>Streptomycetaceae</taxon>
        <taxon>Streptomyces</taxon>
    </lineage>
</organism>
<keyword evidence="2 3" id="KW-0378">Hydrolase</keyword>
<evidence type="ECO:0000256" key="3">
    <source>
        <dbReference type="RuleBase" id="RU003476"/>
    </source>
</evidence>
<dbReference type="Pfam" id="PF00293">
    <property type="entry name" value="NUDIX"/>
    <property type="match status" value="1"/>
</dbReference>
<dbReference type="Proteomes" id="UP000645555">
    <property type="component" value="Unassembled WGS sequence"/>
</dbReference>
<accession>A0A918K3P2</accession>
<feature type="domain" description="Nudix hydrolase" evidence="4">
    <location>
        <begin position="16"/>
        <end position="137"/>
    </location>
</feature>
<dbReference type="InterPro" id="IPR020084">
    <property type="entry name" value="NUDIX_hydrolase_CS"/>
</dbReference>
<dbReference type="PANTHER" id="PTHR43736">
    <property type="entry name" value="ADP-RIBOSE PYROPHOSPHATASE"/>
    <property type="match status" value="1"/>
</dbReference>
<dbReference type="AlphaFoldDB" id="A0A918K3P2"/>
<dbReference type="InterPro" id="IPR015797">
    <property type="entry name" value="NUDIX_hydrolase-like_dom_sf"/>
</dbReference>
<evidence type="ECO:0000256" key="1">
    <source>
        <dbReference type="ARBA" id="ARBA00005582"/>
    </source>
</evidence>
<evidence type="ECO:0000259" key="4">
    <source>
        <dbReference type="PROSITE" id="PS51462"/>
    </source>
</evidence>
<gene>
    <name evidence="5" type="ORF">GCM10010515_11050</name>
</gene>
<dbReference type="EMBL" id="BMWD01000003">
    <property type="protein sequence ID" value="GGX46055.1"/>
    <property type="molecule type" value="Genomic_DNA"/>
</dbReference>
<dbReference type="PRINTS" id="PR00502">
    <property type="entry name" value="NUDIXFAMILY"/>
</dbReference>
<dbReference type="RefSeq" id="WP_190034187.1">
    <property type="nucleotide sequence ID" value="NZ_BMWD01000003.1"/>
</dbReference>
<protein>
    <submittedName>
        <fullName evidence="5">NUDIX hydrolase</fullName>
    </submittedName>
</protein>
<comment type="similarity">
    <text evidence="1 3">Belongs to the Nudix hydrolase family.</text>
</comment>
<dbReference type="PROSITE" id="PS00893">
    <property type="entry name" value="NUDIX_BOX"/>
    <property type="match status" value="1"/>
</dbReference>
<reference evidence="5" key="2">
    <citation type="submission" date="2020-09" db="EMBL/GenBank/DDBJ databases">
        <authorList>
            <person name="Sun Q."/>
            <person name="Ohkuma M."/>
        </authorList>
    </citation>
    <scope>NUCLEOTIDE SEQUENCE</scope>
    <source>
        <strain evidence="5">JCM 4956</strain>
    </source>
</reference>
<dbReference type="SUPFAM" id="SSF55811">
    <property type="entry name" value="Nudix"/>
    <property type="match status" value="1"/>
</dbReference>
<dbReference type="InterPro" id="IPR000086">
    <property type="entry name" value="NUDIX_hydrolase_dom"/>
</dbReference>
<keyword evidence="6" id="KW-1185">Reference proteome</keyword>
<dbReference type="InterPro" id="IPR020476">
    <property type="entry name" value="Nudix_hydrolase"/>
</dbReference>
<proteinExistence type="inferred from homology"/>
<evidence type="ECO:0000313" key="5">
    <source>
        <dbReference type="EMBL" id="GGX46055.1"/>
    </source>
</evidence>
<reference evidence="5" key="1">
    <citation type="journal article" date="2014" name="Int. J. Syst. Evol. Microbiol.">
        <title>Complete genome sequence of Corynebacterium casei LMG S-19264T (=DSM 44701T), isolated from a smear-ripened cheese.</title>
        <authorList>
            <consortium name="US DOE Joint Genome Institute (JGI-PGF)"/>
            <person name="Walter F."/>
            <person name="Albersmeier A."/>
            <person name="Kalinowski J."/>
            <person name="Ruckert C."/>
        </authorList>
    </citation>
    <scope>NUCLEOTIDE SEQUENCE</scope>
    <source>
        <strain evidence="5">JCM 4956</strain>
    </source>
</reference>
<comment type="caution">
    <text evidence="5">The sequence shown here is derived from an EMBL/GenBank/DDBJ whole genome shotgun (WGS) entry which is preliminary data.</text>
</comment>
<dbReference type="PROSITE" id="PS51462">
    <property type="entry name" value="NUDIX"/>
    <property type="match status" value="1"/>
</dbReference>
<name>A0A918K3P2_9ACTN</name>
<evidence type="ECO:0000256" key="2">
    <source>
        <dbReference type="ARBA" id="ARBA00022801"/>
    </source>
</evidence>
<sequence length="156" mass="16885">MLLHMSNSAQEGESTPLHSVSVAGVVIGEDGRLLAIRRADNGTWELPGGVLELDETPEAGVAREVFEETGIHVEVDQLTGVYKNTTRGIVALVFRCKPSGGTERTSSESTAVDWLTPEEISERMAEVFAIRLLDALDGNGPHVRSHDGRRLLSEHA</sequence>
<dbReference type="Gene3D" id="3.90.79.10">
    <property type="entry name" value="Nucleoside Triphosphate Pyrophosphohydrolase"/>
    <property type="match status" value="1"/>
</dbReference>